<evidence type="ECO:0008006" key="3">
    <source>
        <dbReference type="Google" id="ProtNLM"/>
    </source>
</evidence>
<sequence length="66" mass="7434">MNDLIKVCTAIHQDPKAFQSDYARKHAYHIAEAASRGLITCITMGLNRGKWFVTQEGLSLVKTQQQ</sequence>
<name>A0AAE9VJY9_9CAUD</name>
<accession>A0AAE9VJY9</accession>
<reference evidence="1" key="1">
    <citation type="submission" date="2022-11" db="EMBL/GenBank/DDBJ databases">
        <authorList>
            <person name="Cui X."/>
            <person name="Liu Q."/>
        </authorList>
    </citation>
    <scope>NUCLEOTIDE SEQUENCE</scope>
</reference>
<protein>
    <recommendedName>
        <fullName evidence="3">HNS binding protein</fullName>
    </recommendedName>
</protein>
<evidence type="ECO:0000313" key="1">
    <source>
        <dbReference type="EMBL" id="WAX26254.1"/>
    </source>
</evidence>
<dbReference type="EMBL" id="OP947225">
    <property type="protein sequence ID" value="WAX26254.1"/>
    <property type="molecule type" value="Genomic_DNA"/>
</dbReference>
<keyword evidence="2" id="KW-1185">Reference proteome</keyword>
<dbReference type="Proteomes" id="UP001211059">
    <property type="component" value="Segment"/>
</dbReference>
<proteinExistence type="predicted"/>
<evidence type="ECO:0000313" key="2">
    <source>
        <dbReference type="Proteomes" id="UP001211059"/>
    </source>
</evidence>
<organism evidence="1 2">
    <name type="scientific">Ralstonia phage p2106</name>
    <dbReference type="NCBI Taxonomy" id="2998497"/>
    <lineage>
        <taxon>Viruses</taxon>
        <taxon>Duplodnaviria</taxon>
        <taxon>Heunggongvirae</taxon>
        <taxon>Uroviricota</taxon>
        <taxon>Caudoviricetes</taxon>
        <taxon>Autographivirales</taxon>
        <taxon>Autotranscriptaviridae</taxon>
        <taxon>Serkorvirus</taxon>
        <taxon>Serkorvirus p2106</taxon>
    </lineage>
</organism>